<dbReference type="AlphaFoldDB" id="A0A178IKU0"/>
<proteinExistence type="predicted"/>
<evidence type="ECO:0000313" key="13">
    <source>
        <dbReference type="Proteomes" id="UP000078486"/>
    </source>
</evidence>
<keyword evidence="13" id="KW-1185">Reference proteome</keyword>
<evidence type="ECO:0000256" key="7">
    <source>
        <dbReference type="ARBA" id="ARBA00023004"/>
    </source>
</evidence>
<evidence type="ECO:0000256" key="10">
    <source>
        <dbReference type="ARBA" id="ARBA00023237"/>
    </source>
</evidence>
<keyword evidence="10" id="KW-0998">Cell outer membrane</keyword>
<accession>A0A178IKU0</accession>
<gene>
    <name evidence="12" type="ORF">AW736_07610</name>
</gene>
<dbReference type="Proteomes" id="UP000078486">
    <property type="component" value="Unassembled WGS sequence"/>
</dbReference>
<dbReference type="GO" id="GO:0009279">
    <property type="term" value="C:cell outer membrane"/>
    <property type="evidence" value="ECO:0007669"/>
    <property type="project" value="UniProtKB-SubCell"/>
</dbReference>
<keyword evidence="7" id="KW-0408">Iron</keyword>
<dbReference type="EMBL" id="LRRQ01000056">
    <property type="protein sequence ID" value="OAM90503.1"/>
    <property type="molecule type" value="Genomic_DNA"/>
</dbReference>
<dbReference type="SUPFAM" id="SSF56935">
    <property type="entry name" value="Porins"/>
    <property type="match status" value="1"/>
</dbReference>
<dbReference type="InterPro" id="IPR012910">
    <property type="entry name" value="Plug_dom"/>
</dbReference>
<dbReference type="RefSeq" id="WP_084441992.1">
    <property type="nucleotide sequence ID" value="NZ_CP109796.1"/>
</dbReference>
<organism evidence="12 13">
    <name type="scientific">Termitidicoccus mucosus</name>
    <dbReference type="NCBI Taxonomy" id="1184151"/>
    <lineage>
        <taxon>Bacteria</taxon>
        <taxon>Pseudomonadati</taxon>
        <taxon>Verrucomicrobiota</taxon>
        <taxon>Opitutia</taxon>
        <taxon>Opitutales</taxon>
        <taxon>Opitutaceae</taxon>
        <taxon>Termitidicoccus</taxon>
    </lineage>
</organism>
<keyword evidence="8" id="KW-0406">Ion transport</keyword>
<dbReference type="PANTHER" id="PTHR32552:SF68">
    <property type="entry name" value="FERRICHROME OUTER MEMBRANE TRANSPORTER_PHAGE RECEPTOR"/>
    <property type="match status" value="1"/>
</dbReference>
<dbReference type="OrthoDB" id="174101at2"/>
<protein>
    <recommendedName>
        <fullName evidence="11">TonB-dependent receptor plug domain-containing protein</fullName>
    </recommendedName>
</protein>
<evidence type="ECO:0000259" key="11">
    <source>
        <dbReference type="Pfam" id="PF07715"/>
    </source>
</evidence>
<keyword evidence="4" id="KW-0410">Iron transport</keyword>
<dbReference type="Gene3D" id="2.40.170.20">
    <property type="entry name" value="TonB-dependent receptor, beta-barrel domain"/>
    <property type="match status" value="1"/>
</dbReference>
<keyword evidence="9" id="KW-0472">Membrane</keyword>
<reference evidence="12 13" key="1">
    <citation type="submission" date="2016-01" db="EMBL/GenBank/DDBJ databases">
        <title>High potential of lignocellulose degradation of a new Verrucomicrobia species.</title>
        <authorList>
            <person name="Wang Y."/>
            <person name="Shi Y."/>
            <person name="Qiu Z."/>
            <person name="Liu S."/>
            <person name="Yang H."/>
        </authorList>
    </citation>
    <scope>NUCLEOTIDE SEQUENCE [LARGE SCALE GENOMIC DNA]</scope>
    <source>
        <strain evidence="12 13">TSB47</strain>
    </source>
</reference>
<dbReference type="InterPro" id="IPR039426">
    <property type="entry name" value="TonB-dep_rcpt-like"/>
</dbReference>
<keyword evidence="6" id="KW-0732">Signal</keyword>
<evidence type="ECO:0000256" key="1">
    <source>
        <dbReference type="ARBA" id="ARBA00004571"/>
    </source>
</evidence>
<evidence type="ECO:0000256" key="5">
    <source>
        <dbReference type="ARBA" id="ARBA00022692"/>
    </source>
</evidence>
<dbReference type="GO" id="GO:0015344">
    <property type="term" value="F:siderophore uptake transmembrane transporter activity"/>
    <property type="evidence" value="ECO:0007669"/>
    <property type="project" value="TreeGrafter"/>
</dbReference>
<keyword evidence="5" id="KW-0812">Transmembrane</keyword>
<dbReference type="Pfam" id="PF07715">
    <property type="entry name" value="Plug"/>
    <property type="match status" value="1"/>
</dbReference>
<sequence>MTTTVLPVSSRDRCHHARAWAQLVLPCLALLAAAPGSGQTVSPPGNEIAGEEPVIMSPFEVVSEQDKGYMASSAQSGTRLRTDLRDIASSISVITKDFMNDVGATGLEGLLIYTLGTEVNGLGGNFSDAGTIDNPNGAETDYDAAFASATPSTRVRGLTSADLSRDFFVSRLPVDSYNIERMEISRGPNAMLFGLGSPSGIINSSLISARLNGNRTSLGFRFDQYGSLRAELDHNQVLIRNKLALRASTVFEDSNYKVEEAWRENKRLFLTAIYRPFRNTTLKAGVEFGDVDSNMPELRPPFDAYTQWWAMGRPAWNPSTNTGVLLGTPASGWPATVFNANGSAANTGGVGYDGAGSPNSGNLFGGQIGAMGNGSRQMVIVYNDPNSPVPSLGLPGSGVVGFRNGNYNANKPNANATSYTQTQTRGVRDWNYIYNNVLHYTEITKGFWKSQQISDPSIFNFYEHMLHGQNKHEWADFEAYDVTLEQRFFNGKAGAELSFHRELLDNGNVMQLDSVISGYTLRIDMNSHLGNGEVNPNFGRPFVTGYSKATLQRYEQEGVRGTVYYDLDLQNISKRVSWLGKLLGRHRLTGTWTALDNSAFESKNNFALASGLDYMATEWGATVNDLNSGRRGLPVMRYLGPDVSASPVPAAGAFAVPVTQDASSLGSAKILYYAQPTAATNPTPGTWSEQTFSILAAGEKDVDEVISKATRKREKVDSLVGVAQSYWWDGTLVSTLGWRQDKVRTYDAGSVQYDAQTGRAILDGFDAVPTGRQTETSFNYGFVLHSPEFIRRHLPFGSSLSLIYNHADNFRPAGQRYDIYDNLLPAETGESKEYGVLLSTLNGRLVFKFMKYETTSGLSSSLFTLSTAITNLAKGIAEMREQILRGNNWWNNSGHPDDPATYPGNPAGIAAFNAWYDGPVGMALRNTFRIRETGSGEAAEVIYDDRAGSVVATADVVSKGEEYEVVFNPTPQWRIALNANRAEAVRTNIARDFQALMLNSIMPLVNGPAGALSPNPNGFSEFETVFLKERMTLQVYNQMLPKTAAEGLPANELREWRFNAITNYDFTRGFLKGWNIGGGVRWQDKVAIGFPVVHVNGDTSLDRVSDVRNPYYGPRQTDFDLWIGYTRKFKKFIFKAQLNVKNIGVGDELIPVEAQPDGSVAAWRIREPQYISMRTSFAF</sequence>
<comment type="caution">
    <text evidence="12">The sequence shown here is derived from an EMBL/GenBank/DDBJ whole genome shotgun (WGS) entry which is preliminary data.</text>
</comment>
<name>A0A178IKU0_9BACT</name>
<feature type="domain" description="TonB-dependent receptor plug" evidence="11">
    <location>
        <begin position="84"/>
        <end position="201"/>
    </location>
</feature>
<evidence type="ECO:0000256" key="3">
    <source>
        <dbReference type="ARBA" id="ARBA00022452"/>
    </source>
</evidence>
<dbReference type="InterPro" id="IPR036942">
    <property type="entry name" value="Beta-barrel_TonB_sf"/>
</dbReference>
<evidence type="ECO:0000256" key="4">
    <source>
        <dbReference type="ARBA" id="ARBA00022496"/>
    </source>
</evidence>
<comment type="subcellular location">
    <subcellularLocation>
        <location evidence="1">Cell outer membrane</location>
        <topology evidence="1">Multi-pass membrane protein</topology>
    </subcellularLocation>
</comment>
<dbReference type="InterPro" id="IPR037066">
    <property type="entry name" value="Plug_dom_sf"/>
</dbReference>
<evidence type="ECO:0000256" key="6">
    <source>
        <dbReference type="ARBA" id="ARBA00022729"/>
    </source>
</evidence>
<dbReference type="Gene3D" id="2.170.130.10">
    <property type="entry name" value="TonB-dependent receptor, plug domain"/>
    <property type="match status" value="1"/>
</dbReference>
<evidence type="ECO:0000256" key="8">
    <source>
        <dbReference type="ARBA" id="ARBA00023065"/>
    </source>
</evidence>
<keyword evidence="2" id="KW-0813">Transport</keyword>
<evidence type="ECO:0000256" key="9">
    <source>
        <dbReference type="ARBA" id="ARBA00023136"/>
    </source>
</evidence>
<evidence type="ECO:0000256" key="2">
    <source>
        <dbReference type="ARBA" id="ARBA00022448"/>
    </source>
</evidence>
<keyword evidence="3" id="KW-1134">Transmembrane beta strand</keyword>
<evidence type="ECO:0000313" key="12">
    <source>
        <dbReference type="EMBL" id="OAM90503.1"/>
    </source>
</evidence>
<dbReference type="PANTHER" id="PTHR32552">
    <property type="entry name" value="FERRICHROME IRON RECEPTOR-RELATED"/>
    <property type="match status" value="1"/>
</dbReference>
<dbReference type="STRING" id="1184151.AW736_07610"/>